<feature type="transmembrane region" description="Helical" evidence="2">
    <location>
        <begin position="823"/>
        <end position="845"/>
    </location>
</feature>
<proteinExistence type="predicted"/>
<feature type="compositionally biased region" description="Low complexity" evidence="1">
    <location>
        <begin position="900"/>
        <end position="916"/>
    </location>
</feature>
<comment type="caution">
    <text evidence="3">The sequence shown here is derived from an EMBL/GenBank/DDBJ whole genome shotgun (WGS) entry which is preliminary data.</text>
</comment>
<reference evidence="3" key="1">
    <citation type="submission" date="2020-05" db="EMBL/GenBank/DDBJ databases">
        <title>Mycena genomes resolve the evolution of fungal bioluminescence.</title>
        <authorList>
            <person name="Tsai I.J."/>
        </authorList>
    </citation>
    <scope>NUCLEOTIDE SEQUENCE</scope>
    <source>
        <strain evidence="3">110903Hualien_Pintung</strain>
    </source>
</reference>
<evidence type="ECO:0000313" key="3">
    <source>
        <dbReference type="EMBL" id="KAF7290010.1"/>
    </source>
</evidence>
<evidence type="ECO:0000313" key="4">
    <source>
        <dbReference type="Proteomes" id="UP000613580"/>
    </source>
</evidence>
<gene>
    <name evidence="3" type="ORF">HMN09_01305700</name>
</gene>
<sequence>MHLFNSVWKRARLEPDVFALRDLVSDAFAPGILGVLGRVWVRLLRAKDDLGLYHISMIILMEQFGLQPDSRRLTELMVGTGGTWEHLAACAMGHIRRATVGKKESNPVSMDDCQMIYAVVSLSWTGNNKIAPFRSAMYRAKMVTALTLALAALLHSPRENLGALYEVLPPEVFRAITATFRDPAQFRKSMERALRAGFLELMFEPPCFTLFSTRLPSCGFVGAEVLDADDPVVQCVAYAFRCLEDILYQDILPAEAFVEMWARVWAWVQFLDEYHGYFAFPELVRPEGMEPADQVFSIAMHLFNSVWKRARHEPDVSALRDLVSDAFAPGILGVLGRVWVRLLRAKDDLGLYHISMIILMEQFGLQPDSRRLTELMVGTGGTWEHLAACAMGHIRRATVGKKESNPVSMDDCQMIYAAVSLSWMGNKIAPFRSAMYQAKIVSALTLALAALLHSPRENLGALYEVLPPEVFRAITATFRDPAQFRKSMERALRAGFLELMFEYAETGITRAQEDLRCLLVDFLRRGTLYRSVLLRLRPALDTIQQIDCAAKLQSPELVDHWRGFYAMAQSRLEILDQFEAGRLVAKRSCDNVVRNSFDAAPVALQLTIARDDVKKSTGELVTIVGNARDGEFSAFMGSTTAIPATGSSSVHFSMTAILRSETVAMRYLKLLYNARSFPWAAISPGNPCLYCSAQPPTADIHDQTWHDGSNNSEGTFTFQGAAVAIYGIDLDNPANITFTLNGQPAGYHYYDGTAQFVFNSLFYSAAGLALGVNHTVAWELHTTKTNGSTGLFDYAVISVEEASPSASAAPASSSKTKSSNTGAIAGGVVGGVVALGAVVAVAVFLSKRRRKTIVGEKPATGDAVHVEPFPSEAAASARSPSPSTQSPGESKTLDVAWSDPSPSLSTQPTLPTSALTDAASISPTVGTGTTQRERELEARLAALESQIHYVVAEPPPYVPPPPSE</sequence>
<keyword evidence="4" id="KW-1185">Reference proteome</keyword>
<name>A0A8H6S0J6_MYCCL</name>
<keyword evidence="2" id="KW-0472">Membrane</keyword>
<feature type="compositionally biased region" description="Low complexity" evidence="1">
    <location>
        <begin position="872"/>
        <end position="887"/>
    </location>
</feature>
<dbReference type="EMBL" id="JACAZE010000027">
    <property type="protein sequence ID" value="KAF7290010.1"/>
    <property type="molecule type" value="Genomic_DNA"/>
</dbReference>
<dbReference type="Gene3D" id="1.20.5.510">
    <property type="entry name" value="Single helix bin"/>
    <property type="match status" value="1"/>
</dbReference>
<accession>A0A8H6S0J6</accession>
<keyword evidence="2" id="KW-1133">Transmembrane helix</keyword>
<evidence type="ECO:0000256" key="1">
    <source>
        <dbReference type="SAM" id="MobiDB-lite"/>
    </source>
</evidence>
<dbReference type="Proteomes" id="UP000613580">
    <property type="component" value="Unassembled WGS sequence"/>
</dbReference>
<feature type="compositionally biased region" description="Polar residues" evidence="1">
    <location>
        <begin position="919"/>
        <end position="930"/>
    </location>
</feature>
<evidence type="ECO:0000256" key="2">
    <source>
        <dbReference type="SAM" id="Phobius"/>
    </source>
</evidence>
<keyword evidence="2" id="KW-0812">Transmembrane</keyword>
<dbReference type="OrthoDB" id="3064659at2759"/>
<feature type="region of interest" description="Disordered" evidence="1">
    <location>
        <begin position="872"/>
        <end position="934"/>
    </location>
</feature>
<protein>
    <submittedName>
        <fullName evidence="3">MYND-type domain-containing protein</fullName>
    </submittedName>
</protein>
<organism evidence="3 4">
    <name type="scientific">Mycena chlorophos</name>
    <name type="common">Agaric fungus</name>
    <name type="synonym">Agaricus chlorophos</name>
    <dbReference type="NCBI Taxonomy" id="658473"/>
    <lineage>
        <taxon>Eukaryota</taxon>
        <taxon>Fungi</taxon>
        <taxon>Dikarya</taxon>
        <taxon>Basidiomycota</taxon>
        <taxon>Agaricomycotina</taxon>
        <taxon>Agaricomycetes</taxon>
        <taxon>Agaricomycetidae</taxon>
        <taxon>Agaricales</taxon>
        <taxon>Marasmiineae</taxon>
        <taxon>Mycenaceae</taxon>
        <taxon>Mycena</taxon>
    </lineage>
</organism>
<dbReference type="AlphaFoldDB" id="A0A8H6S0J6"/>